<accession>A0A7J7CR40</accession>
<dbReference type="PANTHER" id="PTHR33659">
    <property type="entry name" value="PROTEIN, PUTATIVE-RELATED-RELATED"/>
    <property type="match status" value="1"/>
</dbReference>
<sequence length="68" mass="6821">MAQVSTIKASSLAMIILVFAVATVSAQDSAMAPAPAPSMDKGAAFLLGISGSAVFSSLLLGIFGILRH</sequence>
<dbReference type="InParanoid" id="A0A7J7CR40"/>
<evidence type="ECO:0000256" key="1">
    <source>
        <dbReference type="SAM" id="Phobius"/>
    </source>
</evidence>
<feature type="signal peptide" evidence="2">
    <location>
        <begin position="1"/>
        <end position="26"/>
    </location>
</feature>
<gene>
    <name evidence="3" type="ORF">HS088_TW14G00571</name>
</gene>
<reference evidence="3 4" key="1">
    <citation type="journal article" date="2020" name="Nat. Commun.">
        <title>Genome of Tripterygium wilfordii and identification of cytochrome P450 involved in triptolide biosynthesis.</title>
        <authorList>
            <person name="Tu L."/>
            <person name="Su P."/>
            <person name="Zhang Z."/>
            <person name="Gao L."/>
            <person name="Wang J."/>
            <person name="Hu T."/>
            <person name="Zhou J."/>
            <person name="Zhang Y."/>
            <person name="Zhao Y."/>
            <person name="Liu Y."/>
            <person name="Song Y."/>
            <person name="Tong Y."/>
            <person name="Lu Y."/>
            <person name="Yang J."/>
            <person name="Xu C."/>
            <person name="Jia M."/>
            <person name="Peters R.J."/>
            <person name="Huang L."/>
            <person name="Gao W."/>
        </authorList>
    </citation>
    <scope>NUCLEOTIDE SEQUENCE [LARGE SCALE GENOMIC DNA]</scope>
    <source>
        <strain evidence="4">cv. XIE 37</strain>
        <tissue evidence="3">Leaf</tissue>
    </source>
</reference>
<name>A0A7J7CR40_TRIWF</name>
<keyword evidence="1" id="KW-0472">Membrane</keyword>
<dbReference type="Proteomes" id="UP000593562">
    <property type="component" value="Unassembled WGS sequence"/>
</dbReference>
<feature type="transmembrane region" description="Helical" evidence="1">
    <location>
        <begin position="42"/>
        <end position="66"/>
    </location>
</feature>
<dbReference type="AlphaFoldDB" id="A0A7J7CR40"/>
<evidence type="ECO:0000313" key="3">
    <source>
        <dbReference type="EMBL" id="KAF5736429.1"/>
    </source>
</evidence>
<feature type="chain" id="PRO_5029650383" evidence="2">
    <location>
        <begin position="27"/>
        <end position="68"/>
    </location>
</feature>
<dbReference type="PANTHER" id="PTHR33659:SF1">
    <property type="entry name" value="PROTEIN, PUTATIVE-RELATED"/>
    <property type="match status" value="1"/>
</dbReference>
<keyword evidence="2" id="KW-0732">Signal</keyword>
<organism evidence="3 4">
    <name type="scientific">Tripterygium wilfordii</name>
    <name type="common">Thunder God vine</name>
    <dbReference type="NCBI Taxonomy" id="458696"/>
    <lineage>
        <taxon>Eukaryota</taxon>
        <taxon>Viridiplantae</taxon>
        <taxon>Streptophyta</taxon>
        <taxon>Embryophyta</taxon>
        <taxon>Tracheophyta</taxon>
        <taxon>Spermatophyta</taxon>
        <taxon>Magnoliopsida</taxon>
        <taxon>eudicotyledons</taxon>
        <taxon>Gunneridae</taxon>
        <taxon>Pentapetalae</taxon>
        <taxon>rosids</taxon>
        <taxon>fabids</taxon>
        <taxon>Celastrales</taxon>
        <taxon>Celastraceae</taxon>
        <taxon>Tripterygium</taxon>
    </lineage>
</organism>
<protein>
    <submittedName>
        <fullName evidence="3">Uncharacterized protein</fullName>
    </submittedName>
</protein>
<keyword evidence="1" id="KW-0812">Transmembrane</keyword>
<evidence type="ECO:0000256" key="2">
    <source>
        <dbReference type="SAM" id="SignalP"/>
    </source>
</evidence>
<comment type="caution">
    <text evidence="3">The sequence shown here is derived from an EMBL/GenBank/DDBJ whole genome shotgun (WGS) entry which is preliminary data.</text>
</comment>
<evidence type="ECO:0000313" key="4">
    <source>
        <dbReference type="Proteomes" id="UP000593562"/>
    </source>
</evidence>
<keyword evidence="4" id="KW-1185">Reference proteome</keyword>
<dbReference type="EMBL" id="JAAARO010000014">
    <property type="protein sequence ID" value="KAF5736429.1"/>
    <property type="molecule type" value="Genomic_DNA"/>
</dbReference>
<keyword evidence="1" id="KW-1133">Transmembrane helix</keyword>
<proteinExistence type="predicted"/>